<reference evidence="1 2" key="1">
    <citation type="submission" date="2023-11" db="EMBL/GenBank/DDBJ databases">
        <title>Draft genome sequence of a psychrophilic Clostridium strain from permafrost water brine.</title>
        <authorList>
            <person name="Shcherbakova V.A."/>
            <person name="Trubitsyn V.E."/>
            <person name="Zakharyuk A.G."/>
        </authorList>
    </citation>
    <scope>NUCLEOTIDE SEQUENCE [LARGE SCALE GENOMIC DNA]</scope>
    <source>
        <strain evidence="1 2">14F</strain>
    </source>
</reference>
<dbReference type="EMBL" id="JAZHFS010000045">
    <property type="protein sequence ID" value="MEF2115248.1"/>
    <property type="molecule type" value="Genomic_DNA"/>
</dbReference>
<dbReference type="Proteomes" id="UP001498469">
    <property type="component" value="Unassembled WGS sequence"/>
</dbReference>
<keyword evidence="2" id="KW-1185">Reference proteome</keyword>
<gene>
    <name evidence="1" type="ORF">SJI18_23495</name>
</gene>
<sequence>MLNINKFHNDRDVWMQARKAECISLLGDPEAAINLLEQLLVKKDHWTIHKTIFQMKIDLKYYDEGLGHAFMAALTKDPPDKKINLYYKIGQVLEMKKEYKYALMHYVFVKQIRVEKKWNIPSELIQCIDRLSVKDEIKTDNLHMQLRDYWVSQKILISKRFEGFIMKFLPNGKAGFIKVKNNSYYFRTSSILSLKKDVFKDVKVSFSLVDSFDIKKGISTKEAVDILLTEDKEKNNGKK</sequence>
<protein>
    <submittedName>
        <fullName evidence="1">Uncharacterized protein</fullName>
    </submittedName>
</protein>
<organism evidence="1 2">
    <name type="scientific">Clostridium frigoriphilum</name>
    <dbReference type="NCBI Taxonomy" id="443253"/>
    <lineage>
        <taxon>Bacteria</taxon>
        <taxon>Bacillati</taxon>
        <taxon>Bacillota</taxon>
        <taxon>Clostridia</taxon>
        <taxon>Eubacteriales</taxon>
        <taxon>Clostridiaceae</taxon>
        <taxon>Clostridium</taxon>
    </lineage>
</organism>
<evidence type="ECO:0000313" key="2">
    <source>
        <dbReference type="Proteomes" id="UP001498469"/>
    </source>
</evidence>
<comment type="caution">
    <text evidence="1">The sequence shown here is derived from an EMBL/GenBank/DDBJ whole genome shotgun (WGS) entry which is preliminary data.</text>
</comment>
<dbReference type="RefSeq" id="WP_216255632.1">
    <property type="nucleotide sequence ID" value="NZ_JAZHFS010000045.1"/>
</dbReference>
<proteinExistence type="predicted"/>
<accession>A0ABU7UVD5</accession>
<evidence type="ECO:0000313" key="1">
    <source>
        <dbReference type="EMBL" id="MEF2115248.1"/>
    </source>
</evidence>
<name>A0ABU7UVD5_9CLOT</name>